<dbReference type="EMBL" id="JACCBX010000015">
    <property type="protein sequence ID" value="NYE08633.1"/>
    <property type="molecule type" value="Genomic_DNA"/>
</dbReference>
<evidence type="ECO:0000313" key="2">
    <source>
        <dbReference type="EMBL" id="NYE08633.1"/>
    </source>
</evidence>
<reference evidence="3" key="1">
    <citation type="submission" date="2020-07" db="EMBL/GenBank/DDBJ databases">
        <authorList>
            <person name="Partida-Martinez L."/>
            <person name="Huntemann M."/>
            <person name="Clum A."/>
            <person name="Wang J."/>
            <person name="Palaniappan K."/>
            <person name="Ritter S."/>
            <person name="Chen I.-M."/>
            <person name="Stamatis D."/>
            <person name="Reddy T."/>
            <person name="O'Malley R."/>
            <person name="Daum C."/>
            <person name="Shapiro N."/>
            <person name="Ivanova N."/>
            <person name="Kyrpides N."/>
            <person name="Woyke T."/>
        </authorList>
    </citation>
    <scope>NUCLEOTIDE SEQUENCE [LARGE SCALE GENOMIC DNA]</scope>
    <source>
        <strain evidence="3">AT2.8</strain>
    </source>
</reference>
<feature type="transmembrane region" description="Helical" evidence="1">
    <location>
        <begin position="27"/>
        <end position="44"/>
    </location>
</feature>
<protein>
    <submittedName>
        <fullName evidence="2">Uncharacterized protein</fullName>
    </submittedName>
</protein>
<evidence type="ECO:0000256" key="1">
    <source>
        <dbReference type="SAM" id="Phobius"/>
    </source>
</evidence>
<organism evidence="2 3">
    <name type="scientific">Neobacillus niacini</name>
    <dbReference type="NCBI Taxonomy" id="86668"/>
    <lineage>
        <taxon>Bacteria</taxon>
        <taxon>Bacillati</taxon>
        <taxon>Bacillota</taxon>
        <taxon>Bacilli</taxon>
        <taxon>Bacillales</taxon>
        <taxon>Bacillaceae</taxon>
        <taxon>Neobacillus</taxon>
    </lineage>
</organism>
<feature type="transmembrane region" description="Helical" evidence="1">
    <location>
        <begin position="64"/>
        <end position="81"/>
    </location>
</feature>
<dbReference type="AlphaFoldDB" id="A0A852TIK8"/>
<keyword evidence="1" id="KW-0812">Transmembrane</keyword>
<keyword evidence="1" id="KW-1133">Transmembrane helix</keyword>
<keyword evidence="1" id="KW-0472">Membrane</keyword>
<feature type="transmembrane region" description="Helical" evidence="1">
    <location>
        <begin position="93"/>
        <end position="111"/>
    </location>
</feature>
<reference evidence="3" key="2">
    <citation type="submission" date="2020-08" db="EMBL/GenBank/DDBJ databases">
        <title>The Agave Microbiome: Exploring the role of microbial communities in plant adaptations to desert environments.</title>
        <authorList>
            <person name="Partida-Martinez L.P."/>
        </authorList>
    </citation>
    <scope>NUCLEOTIDE SEQUENCE [LARGE SCALE GENOMIC DNA]</scope>
    <source>
        <strain evidence="3">AT2.8</strain>
    </source>
</reference>
<accession>A0A852TIK8</accession>
<comment type="caution">
    <text evidence="2">The sequence shown here is derived from an EMBL/GenBank/DDBJ whole genome shotgun (WGS) entry which is preliminary data.</text>
</comment>
<sequence length="157" mass="19002">MIGLLIALAVFNYLGFKTNKLLNGNQILHIWLFTIALQVLFDVFIEFKYHAYWYFDKELDWRGIIPHVFLIPPVNMFFLNWFPFKKDWMKQAIYLTVFVVAILIYEVITLLPEPWGYFHYGWWKLWHAAILDPILLLILLGFYKWICKLEKKACLMY</sequence>
<name>A0A852TIK8_9BACI</name>
<dbReference type="Proteomes" id="UP000548423">
    <property type="component" value="Unassembled WGS sequence"/>
</dbReference>
<gene>
    <name evidence="2" type="ORF">F4694_005482</name>
</gene>
<feature type="transmembrane region" description="Helical" evidence="1">
    <location>
        <begin position="123"/>
        <end position="143"/>
    </location>
</feature>
<evidence type="ECO:0000313" key="3">
    <source>
        <dbReference type="Proteomes" id="UP000548423"/>
    </source>
</evidence>
<proteinExistence type="predicted"/>